<dbReference type="AlphaFoldDB" id="A0A4U0TND3"/>
<dbReference type="STRING" id="329885.A0A4U0TND3"/>
<sequence length="458" mass="50277">MSMRKSGSMEMGPPGERASRRSAPLKRKQPSADDEASCSQGGASSSRASGSRSMKGSDGGSDTFSETTKRRILFDIADEPNCLHCRGERSLFCHVIAVADRSYEKYRKYGFLHHRRSDYTNGVLLCSSCHTAFDDPYDPGLVFFPEDLQWFLDYEERERAGRRQHRTLGVPLRKRKPSADEYVEHNGGKYNVYTMTTFMGPEAPRKPGVDVPVKVWKGAPMASLRRAFMVLGNPLCAQHLPRDKVALLRRLQDIYFEREEEEEQSEECRRLGYGTGRESTRVDDELRDGDATGGASKLGGTDEAPAGPGAVDAREIDHGGYGQQHHKDSNRVGRPPMTDGDRFAEIAAGDPPTPPVTEIGNSPPAEARNSAKRKRSMSQTSGHGAKRLRPRSPPAANSQTGGEFHWGAASTSAEKVAVYVAAIARSRELCEEAAAKGLSSSFWDPIESSVTGHDCHAD</sequence>
<evidence type="ECO:0000313" key="4">
    <source>
        <dbReference type="Proteomes" id="UP000310066"/>
    </source>
</evidence>
<organism evidence="3 4">
    <name type="scientific">Friedmanniomyces endolithicus</name>
    <dbReference type="NCBI Taxonomy" id="329885"/>
    <lineage>
        <taxon>Eukaryota</taxon>
        <taxon>Fungi</taxon>
        <taxon>Dikarya</taxon>
        <taxon>Ascomycota</taxon>
        <taxon>Pezizomycotina</taxon>
        <taxon>Dothideomycetes</taxon>
        <taxon>Dothideomycetidae</taxon>
        <taxon>Mycosphaerellales</taxon>
        <taxon>Teratosphaeriaceae</taxon>
        <taxon>Friedmanniomyces</taxon>
    </lineage>
</organism>
<comment type="caution">
    <text evidence="3">The sequence shown here is derived from an EMBL/GenBank/DDBJ whole genome shotgun (WGS) entry which is preliminary data.</text>
</comment>
<feature type="compositionally biased region" description="Basic and acidic residues" evidence="1">
    <location>
        <begin position="278"/>
        <end position="290"/>
    </location>
</feature>
<dbReference type="EMBL" id="NAJP01000214">
    <property type="protein sequence ID" value="TKA23508.1"/>
    <property type="molecule type" value="Genomic_DNA"/>
</dbReference>
<feature type="region of interest" description="Disordered" evidence="1">
    <location>
        <begin position="258"/>
        <end position="406"/>
    </location>
</feature>
<evidence type="ECO:0000256" key="1">
    <source>
        <dbReference type="SAM" id="MobiDB-lite"/>
    </source>
</evidence>
<feature type="domain" description="HNH nuclease" evidence="2">
    <location>
        <begin position="93"/>
        <end position="135"/>
    </location>
</feature>
<feature type="compositionally biased region" description="Low complexity" evidence="1">
    <location>
        <begin position="37"/>
        <end position="56"/>
    </location>
</feature>
<dbReference type="InterPro" id="IPR003615">
    <property type="entry name" value="HNH_nuc"/>
</dbReference>
<dbReference type="Pfam" id="PF13391">
    <property type="entry name" value="HNH_2"/>
    <property type="match status" value="1"/>
</dbReference>
<proteinExistence type="predicted"/>
<accession>A0A4U0TND3</accession>
<gene>
    <name evidence="3" type="ORF">B0A54_17990</name>
</gene>
<evidence type="ECO:0000259" key="2">
    <source>
        <dbReference type="Pfam" id="PF13391"/>
    </source>
</evidence>
<protein>
    <recommendedName>
        <fullName evidence="2">HNH nuclease domain-containing protein</fullName>
    </recommendedName>
</protein>
<dbReference type="OrthoDB" id="5352262at2759"/>
<name>A0A4U0TND3_9PEZI</name>
<dbReference type="Proteomes" id="UP000310066">
    <property type="component" value="Unassembled WGS sequence"/>
</dbReference>
<feature type="region of interest" description="Disordered" evidence="1">
    <location>
        <begin position="1"/>
        <end position="64"/>
    </location>
</feature>
<evidence type="ECO:0000313" key="3">
    <source>
        <dbReference type="EMBL" id="TKA23508.1"/>
    </source>
</evidence>
<reference evidence="3 4" key="1">
    <citation type="submission" date="2017-03" db="EMBL/GenBank/DDBJ databases">
        <title>Genomes of endolithic fungi from Antarctica.</title>
        <authorList>
            <person name="Coleine C."/>
            <person name="Masonjones S."/>
            <person name="Stajich J.E."/>
        </authorList>
    </citation>
    <scope>NUCLEOTIDE SEQUENCE [LARGE SCALE GENOMIC DNA]</scope>
    <source>
        <strain evidence="3 4">CCFEE 5311</strain>
    </source>
</reference>